<name>A0AA38F7B2_TAXCH</name>
<evidence type="ECO:0000256" key="1">
    <source>
        <dbReference type="SAM" id="MobiDB-lite"/>
    </source>
</evidence>
<sequence length="78" mass="8756">MGPPPRGPIRTQGGPRAQSEGARQQRPQQTTADHQDPCHRLLGHLLEVLLIREDLEDVLVVELLDTFGEISHRTLTTR</sequence>
<accession>A0AA38F7B2</accession>
<evidence type="ECO:0000313" key="3">
    <source>
        <dbReference type="Proteomes" id="UP000824469"/>
    </source>
</evidence>
<dbReference type="AlphaFoldDB" id="A0AA38F7B2"/>
<dbReference type="Proteomes" id="UP000824469">
    <property type="component" value="Unassembled WGS sequence"/>
</dbReference>
<gene>
    <name evidence="2" type="ORF">KI387_035009</name>
</gene>
<keyword evidence="3" id="KW-1185">Reference proteome</keyword>
<feature type="non-terminal residue" evidence="2">
    <location>
        <position position="78"/>
    </location>
</feature>
<proteinExistence type="predicted"/>
<protein>
    <submittedName>
        <fullName evidence="2">Uncharacterized protein</fullName>
    </submittedName>
</protein>
<comment type="caution">
    <text evidence="2">The sequence shown here is derived from an EMBL/GenBank/DDBJ whole genome shotgun (WGS) entry which is preliminary data.</text>
</comment>
<organism evidence="2 3">
    <name type="scientific">Taxus chinensis</name>
    <name type="common">Chinese yew</name>
    <name type="synonym">Taxus wallichiana var. chinensis</name>
    <dbReference type="NCBI Taxonomy" id="29808"/>
    <lineage>
        <taxon>Eukaryota</taxon>
        <taxon>Viridiplantae</taxon>
        <taxon>Streptophyta</taxon>
        <taxon>Embryophyta</taxon>
        <taxon>Tracheophyta</taxon>
        <taxon>Spermatophyta</taxon>
        <taxon>Pinopsida</taxon>
        <taxon>Pinidae</taxon>
        <taxon>Conifers II</taxon>
        <taxon>Cupressales</taxon>
        <taxon>Taxaceae</taxon>
        <taxon>Taxus</taxon>
    </lineage>
</organism>
<feature type="region of interest" description="Disordered" evidence="1">
    <location>
        <begin position="1"/>
        <end position="35"/>
    </location>
</feature>
<reference evidence="2 3" key="1">
    <citation type="journal article" date="2021" name="Nat. Plants">
        <title>The Taxus genome provides insights into paclitaxel biosynthesis.</title>
        <authorList>
            <person name="Xiong X."/>
            <person name="Gou J."/>
            <person name="Liao Q."/>
            <person name="Li Y."/>
            <person name="Zhou Q."/>
            <person name="Bi G."/>
            <person name="Li C."/>
            <person name="Du R."/>
            <person name="Wang X."/>
            <person name="Sun T."/>
            <person name="Guo L."/>
            <person name="Liang H."/>
            <person name="Lu P."/>
            <person name="Wu Y."/>
            <person name="Zhang Z."/>
            <person name="Ro D.K."/>
            <person name="Shang Y."/>
            <person name="Huang S."/>
            <person name="Yan J."/>
        </authorList>
    </citation>
    <scope>NUCLEOTIDE SEQUENCE [LARGE SCALE GENOMIC DNA]</scope>
    <source>
        <strain evidence="2">Ta-2019</strain>
    </source>
</reference>
<feature type="compositionally biased region" description="Polar residues" evidence="1">
    <location>
        <begin position="21"/>
        <end position="32"/>
    </location>
</feature>
<evidence type="ECO:0000313" key="2">
    <source>
        <dbReference type="EMBL" id="KAH9290892.1"/>
    </source>
</evidence>
<dbReference type="EMBL" id="JAHRHJ020003813">
    <property type="protein sequence ID" value="KAH9290892.1"/>
    <property type="molecule type" value="Genomic_DNA"/>
</dbReference>